<name>X6NHW5_RETFI</name>
<sequence>MAKKQQPSKKEAPKKVLDEILFKENDKNSSEFLHIVSQPLKEKPSQIIDDWLFLGTLLWEKFVEISYAYVNVHSKYMHMHVHNKGNRMHSASPATIETLGITHVLNVTNGMPNCFPEKLKYANISILDEDQVDIYQYFEAAAQFIDECNPYYLQSKHGEEQDDEEKEQKKPRILVRSATVVISYLMSRHVKMSNEDKAVLEEVRQTNQKNWEEMKKVEELERKCCGCFPSSCGACCSRNVSEAYTLNKAAEQNGTLSLGDAFHYVQKKRNIICPNQSFCRQLTDWEEYLHHSNHSSVPFQSSSSLLPMYRNRFLQDRETSQQKACHIL</sequence>
<dbReference type="InterPro" id="IPR029021">
    <property type="entry name" value="Prot-tyrosine_phosphatase-like"/>
</dbReference>
<evidence type="ECO:0000256" key="1">
    <source>
        <dbReference type="ARBA" id="ARBA00022912"/>
    </source>
</evidence>
<accession>X6NHW5</accession>
<organism evidence="3 4">
    <name type="scientific">Reticulomyxa filosa</name>
    <dbReference type="NCBI Taxonomy" id="46433"/>
    <lineage>
        <taxon>Eukaryota</taxon>
        <taxon>Sar</taxon>
        <taxon>Rhizaria</taxon>
        <taxon>Retaria</taxon>
        <taxon>Foraminifera</taxon>
        <taxon>Monothalamids</taxon>
        <taxon>Reticulomyxidae</taxon>
        <taxon>Reticulomyxa</taxon>
    </lineage>
</organism>
<dbReference type="OrthoDB" id="10252009at2759"/>
<keyword evidence="4" id="KW-1185">Reference proteome</keyword>
<reference evidence="3 4" key="1">
    <citation type="journal article" date="2013" name="Curr. Biol.">
        <title>The Genome of the Foraminiferan Reticulomyxa filosa.</title>
        <authorList>
            <person name="Glockner G."/>
            <person name="Hulsmann N."/>
            <person name="Schleicher M."/>
            <person name="Noegel A.A."/>
            <person name="Eichinger L."/>
            <person name="Gallinger C."/>
            <person name="Pawlowski J."/>
            <person name="Sierra R."/>
            <person name="Euteneuer U."/>
            <person name="Pillet L."/>
            <person name="Moustafa A."/>
            <person name="Platzer M."/>
            <person name="Groth M."/>
            <person name="Szafranski K."/>
            <person name="Schliwa M."/>
        </authorList>
    </citation>
    <scope>NUCLEOTIDE SEQUENCE [LARGE SCALE GENOMIC DNA]</scope>
</reference>
<dbReference type="Gene3D" id="3.90.190.10">
    <property type="entry name" value="Protein tyrosine phosphatase superfamily"/>
    <property type="match status" value="2"/>
</dbReference>
<dbReference type="SUPFAM" id="SSF52799">
    <property type="entry name" value="(Phosphotyrosine protein) phosphatases II"/>
    <property type="match status" value="1"/>
</dbReference>
<dbReference type="PANTHER" id="PTHR10159:SF519">
    <property type="entry name" value="DUAL SPECIFICITY PROTEIN PHOSPHATASE MPK3"/>
    <property type="match status" value="1"/>
</dbReference>
<evidence type="ECO:0000313" key="3">
    <source>
        <dbReference type="EMBL" id="ETO24927.1"/>
    </source>
</evidence>
<dbReference type="SMART" id="SM00195">
    <property type="entry name" value="DSPc"/>
    <property type="match status" value="1"/>
</dbReference>
<feature type="domain" description="Tyrosine-protein phosphatase" evidence="2">
    <location>
        <begin position="73"/>
        <end position="223"/>
    </location>
</feature>
<keyword evidence="1" id="KW-0378">Hydrolase</keyword>
<dbReference type="CDD" id="cd14498">
    <property type="entry name" value="DSP"/>
    <property type="match status" value="1"/>
</dbReference>
<dbReference type="EMBL" id="ASPP01008858">
    <property type="protein sequence ID" value="ETO24927.1"/>
    <property type="molecule type" value="Genomic_DNA"/>
</dbReference>
<proteinExistence type="predicted"/>
<evidence type="ECO:0000259" key="2">
    <source>
        <dbReference type="SMART" id="SM00195"/>
    </source>
</evidence>
<dbReference type="InterPro" id="IPR020422">
    <property type="entry name" value="TYR_PHOSPHATASE_DUAL_dom"/>
</dbReference>
<keyword evidence="1" id="KW-0904">Protein phosphatase</keyword>
<dbReference type="Proteomes" id="UP000023152">
    <property type="component" value="Unassembled WGS sequence"/>
</dbReference>
<evidence type="ECO:0000313" key="4">
    <source>
        <dbReference type="Proteomes" id="UP000023152"/>
    </source>
</evidence>
<dbReference type="GO" id="GO:0043409">
    <property type="term" value="P:negative regulation of MAPK cascade"/>
    <property type="evidence" value="ECO:0007669"/>
    <property type="project" value="TreeGrafter"/>
</dbReference>
<gene>
    <name evidence="3" type="ORF">RFI_12230</name>
</gene>
<dbReference type="GO" id="GO:0005737">
    <property type="term" value="C:cytoplasm"/>
    <property type="evidence" value="ECO:0007669"/>
    <property type="project" value="TreeGrafter"/>
</dbReference>
<comment type="caution">
    <text evidence="3">The sequence shown here is derived from an EMBL/GenBank/DDBJ whole genome shotgun (WGS) entry which is preliminary data.</text>
</comment>
<dbReference type="AlphaFoldDB" id="X6NHW5"/>
<protein>
    <recommendedName>
        <fullName evidence="2">Tyrosine-protein phosphatase domain-containing protein</fullName>
    </recommendedName>
</protein>
<dbReference type="GO" id="GO:0004721">
    <property type="term" value="F:phosphoprotein phosphatase activity"/>
    <property type="evidence" value="ECO:0007669"/>
    <property type="project" value="UniProtKB-KW"/>
</dbReference>
<dbReference type="PANTHER" id="PTHR10159">
    <property type="entry name" value="DUAL SPECIFICITY PROTEIN PHOSPHATASE"/>
    <property type="match status" value="1"/>
</dbReference>